<dbReference type="InterPro" id="IPR014907">
    <property type="entry name" value="BT4734-like_N"/>
</dbReference>
<accession>J9D5U6</accession>
<name>J9D5U6_9ZZZZ</name>
<dbReference type="EMBL" id="AMCI01000718">
    <property type="protein sequence ID" value="EJX08056.1"/>
    <property type="molecule type" value="Genomic_DNA"/>
</dbReference>
<dbReference type="AlphaFoldDB" id="J9D5U6"/>
<comment type="caution">
    <text evidence="2">The sequence shown here is derived from an EMBL/GenBank/DDBJ whole genome shotgun (WGS) entry which is preliminary data.</text>
</comment>
<evidence type="ECO:0000259" key="1">
    <source>
        <dbReference type="Pfam" id="PF08800"/>
    </source>
</evidence>
<reference evidence="2" key="1">
    <citation type="journal article" date="2012" name="PLoS ONE">
        <title>Gene sets for utilization of primary and secondary nutrition supplies in the distal gut of endangered iberian lynx.</title>
        <authorList>
            <person name="Alcaide M."/>
            <person name="Messina E."/>
            <person name="Richter M."/>
            <person name="Bargiela R."/>
            <person name="Peplies J."/>
            <person name="Huws S.A."/>
            <person name="Newbold C.J."/>
            <person name="Golyshin P.N."/>
            <person name="Simon M.A."/>
            <person name="Lopez G."/>
            <person name="Yakimov M.M."/>
            <person name="Ferrer M."/>
        </authorList>
    </citation>
    <scope>NUCLEOTIDE SEQUENCE</scope>
</reference>
<dbReference type="Pfam" id="PF08800">
    <property type="entry name" value="BT4734-like_N"/>
    <property type="match status" value="1"/>
</dbReference>
<feature type="domain" description="BT4734-like N-terminal" evidence="1">
    <location>
        <begin position="61"/>
        <end position="181"/>
    </location>
</feature>
<evidence type="ECO:0000313" key="2">
    <source>
        <dbReference type="EMBL" id="EJX08056.1"/>
    </source>
</evidence>
<gene>
    <name evidence="2" type="ORF">EVA_03838</name>
</gene>
<proteinExistence type="predicted"/>
<protein>
    <submittedName>
        <fullName evidence="2">VirE</fullName>
    </submittedName>
</protein>
<sequence length="196" mass="21644">MRESIVSFYQGPVRNKIPCCTCSIAAIHQYITSDPSLKAVTEQVRSEVTNRDVFKLKKLTLLPYVTPGGVFSRCCTSGLLVPSGDFVVDIDGLSSTEEAISLRDRLAGDDLLQPDLVFVSPGCHGVKLFLPYRIQPDEPLGVCFTHAIQASWTYLESIYGLQPDRANTDLCRGCLLCHDAGAKQYQPVHNHKEINT</sequence>
<organism evidence="2">
    <name type="scientific">gut metagenome</name>
    <dbReference type="NCBI Taxonomy" id="749906"/>
    <lineage>
        <taxon>unclassified sequences</taxon>
        <taxon>metagenomes</taxon>
        <taxon>organismal metagenomes</taxon>
    </lineage>
</organism>